<dbReference type="Proteomes" id="UP001276659">
    <property type="component" value="Unassembled WGS sequence"/>
</dbReference>
<accession>A0AAD9Z4E5</accession>
<evidence type="ECO:0000256" key="1">
    <source>
        <dbReference type="SAM" id="MobiDB-lite"/>
    </source>
</evidence>
<reference evidence="2" key="1">
    <citation type="submission" date="2022-11" db="EMBL/GenBank/DDBJ databases">
        <title>Chromosomal genome sequence assembly and mating type (MAT) locus characterization of the leprose asexual lichenized fungus Lepraria neglecta (Nyl.) Erichsen.</title>
        <authorList>
            <person name="Allen J.L."/>
            <person name="Pfeffer B."/>
        </authorList>
    </citation>
    <scope>NUCLEOTIDE SEQUENCE</scope>
    <source>
        <strain evidence="2">Allen 5258</strain>
    </source>
</reference>
<protein>
    <submittedName>
        <fullName evidence="2">Uncharacterized protein</fullName>
    </submittedName>
</protein>
<evidence type="ECO:0000313" key="2">
    <source>
        <dbReference type="EMBL" id="KAK3170117.1"/>
    </source>
</evidence>
<comment type="caution">
    <text evidence="2">The sequence shown here is derived from an EMBL/GenBank/DDBJ whole genome shotgun (WGS) entry which is preliminary data.</text>
</comment>
<feature type="region of interest" description="Disordered" evidence="1">
    <location>
        <begin position="170"/>
        <end position="196"/>
    </location>
</feature>
<organism evidence="2 3">
    <name type="scientific">Lepraria neglecta</name>
    <dbReference type="NCBI Taxonomy" id="209136"/>
    <lineage>
        <taxon>Eukaryota</taxon>
        <taxon>Fungi</taxon>
        <taxon>Dikarya</taxon>
        <taxon>Ascomycota</taxon>
        <taxon>Pezizomycotina</taxon>
        <taxon>Lecanoromycetes</taxon>
        <taxon>OSLEUM clade</taxon>
        <taxon>Lecanoromycetidae</taxon>
        <taxon>Lecanorales</taxon>
        <taxon>Lecanorineae</taxon>
        <taxon>Stereocaulaceae</taxon>
        <taxon>Lepraria</taxon>
    </lineage>
</organism>
<dbReference type="AlphaFoldDB" id="A0AAD9Z4E5"/>
<evidence type="ECO:0000313" key="3">
    <source>
        <dbReference type="Proteomes" id="UP001276659"/>
    </source>
</evidence>
<sequence length="196" mass="22020">MFLFWWDKPLEILYPTLLSGDTMHDLCALMWSSTDGETSSHNMLRKSRDKWRKDRGYEDAWPRRAVLNCLKFYGPLVHQVSPEAADDEPAGVKMQYGVETIEISAQPHDDIDADPEPHADPLGNANTARFRIVTQELLASSQISMPAKSSNQPAPSITAVVTLECGQSLADTNIGPEPKPRNTYYRQPDILPPELR</sequence>
<proteinExistence type="predicted"/>
<name>A0AAD9Z4E5_9LECA</name>
<dbReference type="EMBL" id="JASNWA010000009">
    <property type="protein sequence ID" value="KAK3170117.1"/>
    <property type="molecule type" value="Genomic_DNA"/>
</dbReference>
<gene>
    <name evidence="2" type="ORF">OEA41_009503</name>
</gene>
<keyword evidence="3" id="KW-1185">Reference proteome</keyword>